<keyword evidence="2" id="KW-0805">Transcription regulation</keyword>
<dbReference type="RefSeq" id="WP_101184483.1">
    <property type="nucleotide sequence ID" value="NZ_CP031218.1"/>
</dbReference>
<dbReference type="AlphaFoldDB" id="A0A2N1J3F1"/>
<evidence type="ECO:0000256" key="2">
    <source>
        <dbReference type="ARBA" id="ARBA00023015"/>
    </source>
</evidence>
<accession>A0A2N1J3F1</accession>
<dbReference type="Gene3D" id="1.10.10.10">
    <property type="entry name" value="Winged helix-like DNA-binding domain superfamily/Winged helix DNA-binding domain"/>
    <property type="match status" value="1"/>
</dbReference>
<dbReference type="InterPro" id="IPR036388">
    <property type="entry name" value="WH-like_DNA-bd_sf"/>
</dbReference>
<dbReference type="InterPro" id="IPR055166">
    <property type="entry name" value="Transc_reg_Sar_Rot_HTH"/>
</dbReference>
<dbReference type="EMBL" id="NXIF01000023">
    <property type="protein sequence ID" value="PKI81083.1"/>
    <property type="molecule type" value="Genomic_DNA"/>
</dbReference>
<dbReference type="PROSITE" id="PS50995">
    <property type="entry name" value="HTH_MARR_2"/>
    <property type="match status" value="1"/>
</dbReference>
<dbReference type="PANTHER" id="PTHR42756:SF1">
    <property type="entry name" value="TRANSCRIPTIONAL REPRESSOR OF EMRAB OPERON"/>
    <property type="match status" value="1"/>
</dbReference>
<dbReference type="SMART" id="SM00347">
    <property type="entry name" value="HTH_MARR"/>
    <property type="match status" value="1"/>
</dbReference>
<dbReference type="InterPro" id="IPR000835">
    <property type="entry name" value="HTH_MarR-typ"/>
</dbReference>
<evidence type="ECO:0000256" key="7">
    <source>
        <dbReference type="ARBA" id="ARBA00047207"/>
    </source>
</evidence>
<evidence type="ECO:0000256" key="1">
    <source>
        <dbReference type="ARBA" id="ARBA00004496"/>
    </source>
</evidence>
<dbReference type="SUPFAM" id="SSF46785">
    <property type="entry name" value="Winged helix' DNA-binding domain"/>
    <property type="match status" value="1"/>
</dbReference>
<dbReference type="PANTHER" id="PTHR42756">
    <property type="entry name" value="TRANSCRIPTIONAL REGULATOR, MARR"/>
    <property type="match status" value="1"/>
</dbReference>
<evidence type="ECO:0000256" key="6">
    <source>
        <dbReference type="ARBA" id="ARBA00047188"/>
    </source>
</evidence>
<evidence type="ECO:0000256" key="5">
    <source>
        <dbReference type="ARBA" id="ARBA00046337"/>
    </source>
</evidence>
<comment type="subcellular location">
    <subcellularLocation>
        <location evidence="1">Cytoplasm</location>
    </subcellularLocation>
</comment>
<proteinExistence type="inferred from homology"/>
<comment type="caution">
    <text evidence="9">The sequence shown here is derived from an EMBL/GenBank/DDBJ whole genome shotgun (WGS) entry which is preliminary data.</text>
</comment>
<dbReference type="InterPro" id="IPR036390">
    <property type="entry name" value="WH_DNA-bd_sf"/>
</dbReference>
<dbReference type="Pfam" id="PF22381">
    <property type="entry name" value="Staph_reg_Sar_Rot"/>
    <property type="match status" value="1"/>
</dbReference>
<reference evidence="9 10" key="1">
    <citation type="submission" date="2017-09" db="EMBL/GenBank/DDBJ databases">
        <title>Genomics of the genus Arcobacter.</title>
        <authorList>
            <person name="Perez-Cataluna A."/>
            <person name="Figueras M.J."/>
            <person name="Salas-Masso N."/>
        </authorList>
    </citation>
    <scope>NUCLEOTIDE SEQUENCE [LARGE SCALE GENOMIC DNA]</scope>
    <source>
        <strain evidence="9 10">DSM 18005</strain>
    </source>
</reference>
<keyword evidence="10" id="KW-1185">Reference proteome</keyword>
<keyword evidence="4" id="KW-0804">Transcription</keyword>
<evidence type="ECO:0000313" key="9">
    <source>
        <dbReference type="EMBL" id="PKI81083.1"/>
    </source>
</evidence>
<gene>
    <name evidence="9" type="ORF">CP960_05860</name>
</gene>
<evidence type="ECO:0000256" key="3">
    <source>
        <dbReference type="ARBA" id="ARBA00023125"/>
    </source>
</evidence>
<dbReference type="GO" id="GO:0003700">
    <property type="term" value="F:DNA-binding transcription factor activity"/>
    <property type="evidence" value="ECO:0007669"/>
    <property type="project" value="InterPro"/>
</dbReference>
<dbReference type="PRINTS" id="PR00598">
    <property type="entry name" value="HTHMARR"/>
</dbReference>
<dbReference type="OrthoDB" id="5349171at2"/>
<evidence type="ECO:0000259" key="8">
    <source>
        <dbReference type="PROSITE" id="PS50995"/>
    </source>
</evidence>
<name>A0A2N1J3F1_9BACT</name>
<sequence length="158" mass="18260">MPSKSAIIQPKHYDNFETNPIYTIASKVYKLNSLLKKEIEKSLLKYGISFPELDLLMVLHEADKKIFKPSDFYGKLQFSSGGITKIIKRLEKKEFVKKEILPEDLRSKPISITKKGQRLVLEVFPKILQIEKDIFSILSFEELDITNNSLSKVIKTIK</sequence>
<evidence type="ECO:0000313" key="10">
    <source>
        <dbReference type="Proteomes" id="UP000233248"/>
    </source>
</evidence>
<feature type="domain" description="HTH marR-type" evidence="8">
    <location>
        <begin position="21"/>
        <end position="155"/>
    </location>
</feature>
<evidence type="ECO:0000256" key="4">
    <source>
        <dbReference type="ARBA" id="ARBA00023163"/>
    </source>
</evidence>
<dbReference type="Proteomes" id="UP000233248">
    <property type="component" value="Unassembled WGS sequence"/>
</dbReference>
<dbReference type="KEGG" id="ahs:AHALO_0735"/>
<protein>
    <recommendedName>
        <fullName evidence="6">HTH-type transcriptional regulator SarZ</fullName>
    </recommendedName>
    <alternativeName>
        <fullName evidence="7">Staphylococcal accessory regulator Z</fullName>
    </alternativeName>
</protein>
<keyword evidence="3" id="KW-0238">DNA-binding</keyword>
<comment type="similarity">
    <text evidence="5">Belongs to the SarZ family.</text>
</comment>
<organism evidence="9 10">
    <name type="scientific">Malaciobacter halophilus</name>
    <dbReference type="NCBI Taxonomy" id="197482"/>
    <lineage>
        <taxon>Bacteria</taxon>
        <taxon>Pseudomonadati</taxon>
        <taxon>Campylobacterota</taxon>
        <taxon>Epsilonproteobacteria</taxon>
        <taxon>Campylobacterales</taxon>
        <taxon>Arcobacteraceae</taxon>
        <taxon>Malaciobacter</taxon>
    </lineage>
</organism>
<dbReference type="GO" id="GO:0003677">
    <property type="term" value="F:DNA binding"/>
    <property type="evidence" value="ECO:0007669"/>
    <property type="project" value="UniProtKB-KW"/>
</dbReference>